<dbReference type="SUPFAM" id="SSF50044">
    <property type="entry name" value="SH3-domain"/>
    <property type="match status" value="1"/>
</dbReference>
<dbReference type="AlphaFoldDB" id="A0A4P9YP82"/>
<organism evidence="8 9">
    <name type="scientific">Rozella allomycis (strain CSF55)</name>
    <dbReference type="NCBI Taxonomy" id="988480"/>
    <lineage>
        <taxon>Eukaryota</taxon>
        <taxon>Fungi</taxon>
        <taxon>Fungi incertae sedis</taxon>
        <taxon>Cryptomycota</taxon>
        <taxon>Cryptomycota incertae sedis</taxon>
        <taxon>Rozella</taxon>
    </lineage>
</organism>
<dbReference type="PRINTS" id="PR00452">
    <property type="entry name" value="SH3DOMAIN"/>
</dbReference>
<feature type="coiled-coil region" evidence="5">
    <location>
        <begin position="243"/>
        <end position="270"/>
    </location>
</feature>
<dbReference type="InterPro" id="IPR036028">
    <property type="entry name" value="SH3-like_dom_sf"/>
</dbReference>
<dbReference type="GO" id="GO:0030864">
    <property type="term" value="C:cortical actin cytoskeleton"/>
    <property type="evidence" value="ECO:0007669"/>
    <property type="project" value="UniProtKB-ARBA"/>
</dbReference>
<keyword evidence="1 3" id="KW-0728">SH3 domain</keyword>
<evidence type="ECO:0000256" key="1">
    <source>
        <dbReference type="ARBA" id="ARBA00022443"/>
    </source>
</evidence>
<evidence type="ECO:0000259" key="7">
    <source>
        <dbReference type="PROSITE" id="PS51741"/>
    </source>
</evidence>
<feature type="domain" description="F-BAR" evidence="7">
    <location>
        <begin position="4"/>
        <end position="272"/>
    </location>
</feature>
<dbReference type="SUPFAM" id="SSF103657">
    <property type="entry name" value="BAR/IMD domain-like"/>
    <property type="match status" value="1"/>
</dbReference>
<dbReference type="PROSITE" id="PS50002">
    <property type="entry name" value="SH3"/>
    <property type="match status" value="1"/>
</dbReference>
<dbReference type="InterPro" id="IPR057870">
    <property type="entry name" value="HR1_TOCA"/>
</dbReference>
<dbReference type="Gene3D" id="2.30.30.40">
    <property type="entry name" value="SH3 Domains"/>
    <property type="match status" value="1"/>
</dbReference>
<dbReference type="InterPro" id="IPR027267">
    <property type="entry name" value="AH/BAR_dom_sf"/>
</dbReference>
<dbReference type="InterPro" id="IPR001060">
    <property type="entry name" value="FCH_dom"/>
</dbReference>
<keyword evidence="2 4" id="KW-0175">Coiled coil</keyword>
<dbReference type="Pfam" id="PF25610">
    <property type="entry name" value="HR1_TOCA"/>
    <property type="match status" value="1"/>
</dbReference>
<dbReference type="EMBL" id="ML004944">
    <property type="protein sequence ID" value="RKP21573.1"/>
    <property type="molecule type" value="Genomic_DNA"/>
</dbReference>
<evidence type="ECO:0000259" key="6">
    <source>
        <dbReference type="PROSITE" id="PS50002"/>
    </source>
</evidence>
<dbReference type="PANTHER" id="PTHR15735">
    <property type="entry name" value="FCH AND DOUBLE SH3 DOMAINS PROTEIN"/>
    <property type="match status" value="1"/>
</dbReference>
<reference evidence="9" key="1">
    <citation type="journal article" date="2018" name="Nat. Microbiol.">
        <title>Leveraging single-cell genomics to expand the fungal tree of life.</title>
        <authorList>
            <person name="Ahrendt S.R."/>
            <person name="Quandt C.A."/>
            <person name="Ciobanu D."/>
            <person name="Clum A."/>
            <person name="Salamov A."/>
            <person name="Andreopoulos B."/>
            <person name="Cheng J.F."/>
            <person name="Woyke T."/>
            <person name="Pelin A."/>
            <person name="Henrissat B."/>
            <person name="Reynolds N.K."/>
            <person name="Benny G.L."/>
            <person name="Smith M.E."/>
            <person name="James T.Y."/>
            <person name="Grigoriev I.V."/>
        </authorList>
    </citation>
    <scope>NUCLEOTIDE SEQUENCE [LARGE SCALE GENOMIC DNA]</scope>
    <source>
        <strain evidence="9">CSF55</strain>
    </source>
</reference>
<evidence type="ECO:0008006" key="10">
    <source>
        <dbReference type="Google" id="ProtNLM"/>
    </source>
</evidence>
<sequence length="531" mass="61506">MTKEENEEFNTLWDKVYVIEKYFTDSIEMMNQMADYSKKRIAVENEYSKSIMKLNKNFSNMILKKKKGIDIKEFSPTMKIWMKFLDDCEEKSKFVTEMTSLLDHDVCTTLKSFIKSTDKDMKKWFSEYKTNYEELRYEYEAYERHKRIQDSTCRIAEEAKIAYEKADGDLNATKAQVSQLKKALNLKTVHAHEALEDLETSFEKMSLTEKQYYHETLPNSLRELQKMEEERLSEFMRIFKGFLARLQTNANRDKEVLESLNSQISNLDNRSQINHFVNANKSNPSSKIPDISTSNVPPVLQATVIRRKEKTQNANNVLINTIPQIPLNDEDIYNSPEEKRSKRATKRIHQIEEETRMILKKIEGVKKLLSAYSLQPTFSDRQTKHETESELQDLENKKKELIRRKNGILDFLNDVNTTKPVRSNSGRGSITVEKVSIIASFSDDISETLSNHDTPIDDPPINEEDNFISRAIVTDDFEGSAELNEISLKAGETINIISKDEGGWWTASKLRPNGGTQKGYVPSTYLQEIVI</sequence>
<evidence type="ECO:0000256" key="5">
    <source>
        <dbReference type="SAM" id="Coils"/>
    </source>
</evidence>
<feature type="coiled-coil region" evidence="5">
    <location>
        <begin position="125"/>
        <end position="183"/>
    </location>
</feature>
<dbReference type="GO" id="GO:0030036">
    <property type="term" value="P:actin cytoskeleton organization"/>
    <property type="evidence" value="ECO:0007669"/>
    <property type="project" value="UniProtKB-ARBA"/>
</dbReference>
<evidence type="ECO:0000256" key="2">
    <source>
        <dbReference type="ARBA" id="ARBA00023054"/>
    </source>
</evidence>
<dbReference type="SMART" id="SM00326">
    <property type="entry name" value="SH3"/>
    <property type="match status" value="1"/>
</dbReference>
<gene>
    <name evidence="8" type="ORF">ROZALSC1DRAFT_27028</name>
</gene>
<dbReference type="PROSITE" id="PS51741">
    <property type="entry name" value="F_BAR"/>
    <property type="match status" value="1"/>
</dbReference>
<evidence type="ECO:0000313" key="8">
    <source>
        <dbReference type="EMBL" id="RKP21573.1"/>
    </source>
</evidence>
<evidence type="ECO:0000313" key="9">
    <source>
        <dbReference type="Proteomes" id="UP000281549"/>
    </source>
</evidence>
<dbReference type="Pfam" id="PF07653">
    <property type="entry name" value="SH3_2"/>
    <property type="match status" value="1"/>
</dbReference>
<dbReference type="PANTHER" id="PTHR15735:SF12">
    <property type="entry name" value="CDC42-INTERACTING PROTEIN 4, ISOFORM B"/>
    <property type="match status" value="1"/>
</dbReference>
<dbReference type="Proteomes" id="UP000281549">
    <property type="component" value="Unassembled WGS sequence"/>
</dbReference>
<evidence type="ECO:0000256" key="4">
    <source>
        <dbReference type="PROSITE-ProRule" id="PRU01077"/>
    </source>
</evidence>
<evidence type="ECO:0000256" key="3">
    <source>
        <dbReference type="PROSITE-ProRule" id="PRU00192"/>
    </source>
</evidence>
<name>A0A4P9YP82_ROZAC</name>
<protein>
    <recommendedName>
        <fullName evidence="10">SH3 domain-containing protein</fullName>
    </recommendedName>
</protein>
<proteinExistence type="predicted"/>
<dbReference type="CDD" id="cd00174">
    <property type="entry name" value="SH3"/>
    <property type="match status" value="1"/>
</dbReference>
<dbReference type="InterPro" id="IPR001452">
    <property type="entry name" value="SH3_domain"/>
</dbReference>
<accession>A0A4P9YP82</accession>
<dbReference type="Gene3D" id="1.20.1270.60">
    <property type="entry name" value="Arfaptin homology (AH) domain/BAR domain"/>
    <property type="match status" value="1"/>
</dbReference>
<dbReference type="Pfam" id="PF00611">
    <property type="entry name" value="FCH"/>
    <property type="match status" value="1"/>
</dbReference>
<dbReference type="Gene3D" id="6.10.140.470">
    <property type="match status" value="1"/>
</dbReference>
<dbReference type="InterPro" id="IPR031160">
    <property type="entry name" value="F_BAR_dom"/>
</dbReference>
<feature type="domain" description="SH3" evidence="6">
    <location>
        <begin position="466"/>
        <end position="531"/>
    </location>
</feature>